<dbReference type="OrthoDB" id="2188477at2759"/>
<protein>
    <submittedName>
        <fullName evidence="1">Uncharacterized protein</fullName>
    </submittedName>
</protein>
<keyword evidence="2" id="KW-1185">Reference proteome</keyword>
<organism evidence="1 2">
    <name type="scientific">Tubulinosema ratisbonensis</name>
    <dbReference type="NCBI Taxonomy" id="291195"/>
    <lineage>
        <taxon>Eukaryota</taxon>
        <taxon>Fungi</taxon>
        <taxon>Fungi incertae sedis</taxon>
        <taxon>Microsporidia</taxon>
        <taxon>Tubulinosematoidea</taxon>
        <taxon>Tubulinosematidae</taxon>
        <taxon>Tubulinosema</taxon>
    </lineage>
</organism>
<reference evidence="1 2" key="1">
    <citation type="submission" date="2018-10" db="EMBL/GenBank/DDBJ databases">
        <title>Draft genome sequence of the microsporidian Tubulinosema ratisbonensis.</title>
        <authorList>
            <person name="Polonais V."/>
            <person name="Peyretaillade E."/>
            <person name="Niehus S."/>
            <person name="Wawrzyniak I."/>
            <person name="Franchet A."/>
            <person name="Gaspin C."/>
            <person name="Reichstadt M."/>
            <person name="Belser C."/>
            <person name="Labadie K."/>
            <person name="Delbac F."/>
            <person name="Ferrandon D."/>
        </authorList>
    </citation>
    <scope>NUCLEOTIDE SEQUENCE [LARGE SCALE GENOMIC DNA]</scope>
    <source>
        <strain evidence="1 2">Franzen</strain>
    </source>
</reference>
<dbReference type="AlphaFoldDB" id="A0A437ALL4"/>
<evidence type="ECO:0000313" key="2">
    <source>
        <dbReference type="Proteomes" id="UP000282876"/>
    </source>
</evidence>
<evidence type="ECO:0000313" key="1">
    <source>
        <dbReference type="EMBL" id="RVD92071.1"/>
    </source>
</evidence>
<accession>A0A437ALL4</accession>
<sequence>MYFFPKKSLTNLFITFIYNISSSSTNLSIFLLIKGISSLKANNWSNPSLTFSNSLSQKSILCKVMGKNLENILIIPPIKLFTKDLHKLEQIEKKCFFREREIGKIELCGYVYVISDYKFMLVDFYGEFICSTKVIVPCNQLYSVVCKVYEHKIVCMSVRSVSFYEEILFWIEAREYSKIL</sequence>
<name>A0A437ALL4_9MICR</name>
<gene>
    <name evidence="1" type="ORF">TUBRATIS_14420</name>
</gene>
<dbReference type="EMBL" id="RCSS01000321">
    <property type="protein sequence ID" value="RVD92071.1"/>
    <property type="molecule type" value="Genomic_DNA"/>
</dbReference>
<proteinExistence type="predicted"/>
<comment type="caution">
    <text evidence="1">The sequence shown here is derived from an EMBL/GenBank/DDBJ whole genome shotgun (WGS) entry which is preliminary data.</text>
</comment>
<dbReference type="VEuPathDB" id="MicrosporidiaDB:TUBRATIS_14420"/>
<dbReference type="Proteomes" id="UP000282876">
    <property type="component" value="Unassembled WGS sequence"/>
</dbReference>